<dbReference type="GO" id="GO:0042781">
    <property type="term" value="F:3'-tRNA processing endoribonuclease activity"/>
    <property type="evidence" value="ECO:0007669"/>
    <property type="project" value="TreeGrafter"/>
</dbReference>
<organism evidence="7 8">
    <name type="scientific">Candidatus Taylorbacteria bacterium RIFCSPHIGHO2_02_FULL_45_35</name>
    <dbReference type="NCBI Taxonomy" id="1802311"/>
    <lineage>
        <taxon>Bacteria</taxon>
        <taxon>Candidatus Tayloriibacteriota</taxon>
    </lineage>
</organism>
<dbReference type="InterPro" id="IPR020568">
    <property type="entry name" value="Ribosomal_Su5_D2-typ_SF"/>
</dbReference>
<comment type="caution">
    <text evidence="7">The sequence shown here is derived from an EMBL/GenBank/DDBJ whole genome shotgun (WGS) entry which is preliminary data.</text>
</comment>
<evidence type="ECO:0000313" key="8">
    <source>
        <dbReference type="Proteomes" id="UP000177943"/>
    </source>
</evidence>
<name>A0A1G2MTI5_9BACT</name>
<evidence type="ECO:0000313" key="7">
    <source>
        <dbReference type="EMBL" id="OHA27153.1"/>
    </source>
</evidence>
<gene>
    <name evidence="7" type="ORF">A3D56_03485</name>
</gene>
<sequence>MLPRRQRISRALFQELLKKGVSFHAGNLSLRVLKKDAREPHFAFVVPNNVSKKAVARNRLRRRGYSIVEKYLPLLKTQNVSMAFFCKKGLEKKTFNDFRSEINALLKKTSLL</sequence>
<dbReference type="InterPro" id="IPR014721">
    <property type="entry name" value="Ribsml_uS5_D2-typ_fold_subgr"/>
</dbReference>
<reference evidence="7 8" key="1">
    <citation type="journal article" date="2016" name="Nat. Commun.">
        <title>Thousands of microbial genomes shed light on interconnected biogeochemical processes in an aquifer system.</title>
        <authorList>
            <person name="Anantharaman K."/>
            <person name="Brown C.T."/>
            <person name="Hug L.A."/>
            <person name="Sharon I."/>
            <person name="Castelle C.J."/>
            <person name="Probst A.J."/>
            <person name="Thomas B.C."/>
            <person name="Singh A."/>
            <person name="Wilkins M.J."/>
            <person name="Karaoz U."/>
            <person name="Brodie E.L."/>
            <person name="Williams K.H."/>
            <person name="Hubbard S.S."/>
            <person name="Banfield J.F."/>
        </authorList>
    </citation>
    <scope>NUCLEOTIDE SEQUENCE [LARGE SCALE GENOMIC DNA]</scope>
</reference>
<dbReference type="PANTHER" id="PTHR33992:SF1">
    <property type="entry name" value="RIBONUCLEASE P PROTEIN COMPONENT"/>
    <property type="match status" value="1"/>
</dbReference>
<dbReference type="SUPFAM" id="SSF54211">
    <property type="entry name" value="Ribosomal protein S5 domain 2-like"/>
    <property type="match status" value="1"/>
</dbReference>
<dbReference type="PANTHER" id="PTHR33992">
    <property type="entry name" value="RIBONUCLEASE P PROTEIN COMPONENT"/>
    <property type="match status" value="1"/>
</dbReference>
<dbReference type="Gene3D" id="3.30.230.10">
    <property type="match status" value="1"/>
</dbReference>
<dbReference type="AlphaFoldDB" id="A0A1G2MTI5"/>
<dbReference type="EMBL" id="MHRP01000021">
    <property type="protein sequence ID" value="OHA27153.1"/>
    <property type="molecule type" value="Genomic_DNA"/>
</dbReference>
<accession>A0A1G2MTI5</accession>
<evidence type="ECO:0000256" key="2">
    <source>
        <dbReference type="ARBA" id="ARBA00022722"/>
    </source>
</evidence>
<keyword evidence="4" id="KW-0378">Hydrolase</keyword>
<keyword evidence="3" id="KW-0255">Endonuclease</keyword>
<dbReference type="GO" id="GO:0004526">
    <property type="term" value="F:ribonuclease P activity"/>
    <property type="evidence" value="ECO:0007669"/>
    <property type="project" value="UniProtKB-UniRule"/>
</dbReference>
<evidence type="ECO:0000256" key="5">
    <source>
        <dbReference type="ARBA" id="ARBA00022884"/>
    </source>
</evidence>
<keyword evidence="2" id="KW-0540">Nuclease</keyword>
<proteinExistence type="predicted"/>
<dbReference type="GO" id="GO:0030677">
    <property type="term" value="C:ribonuclease P complex"/>
    <property type="evidence" value="ECO:0007669"/>
    <property type="project" value="TreeGrafter"/>
</dbReference>
<evidence type="ECO:0000256" key="4">
    <source>
        <dbReference type="ARBA" id="ARBA00022801"/>
    </source>
</evidence>
<keyword evidence="1" id="KW-0819">tRNA processing</keyword>
<evidence type="ECO:0000256" key="1">
    <source>
        <dbReference type="ARBA" id="ARBA00022694"/>
    </source>
</evidence>
<dbReference type="InterPro" id="IPR000100">
    <property type="entry name" value="RNase_P"/>
</dbReference>
<dbReference type="GO" id="GO:0000049">
    <property type="term" value="F:tRNA binding"/>
    <property type="evidence" value="ECO:0007669"/>
    <property type="project" value="InterPro"/>
</dbReference>
<dbReference type="NCBIfam" id="TIGR00188">
    <property type="entry name" value="rnpA"/>
    <property type="match status" value="1"/>
</dbReference>
<evidence type="ECO:0000256" key="3">
    <source>
        <dbReference type="ARBA" id="ARBA00022759"/>
    </source>
</evidence>
<dbReference type="Pfam" id="PF00825">
    <property type="entry name" value="Ribonuclease_P"/>
    <property type="match status" value="1"/>
</dbReference>
<dbReference type="EC" id="3.1.26.5" evidence="6"/>
<dbReference type="Proteomes" id="UP000177943">
    <property type="component" value="Unassembled WGS sequence"/>
</dbReference>
<protein>
    <recommendedName>
        <fullName evidence="6">Ribonuclease P protein component</fullName>
        <ecNumber evidence="6">3.1.26.5</ecNumber>
    </recommendedName>
</protein>
<keyword evidence="5" id="KW-0694">RNA-binding</keyword>
<evidence type="ECO:0000256" key="6">
    <source>
        <dbReference type="NCBIfam" id="TIGR00188"/>
    </source>
</evidence>